<feature type="domain" description="SEC7" evidence="3">
    <location>
        <begin position="41"/>
        <end position="187"/>
    </location>
</feature>
<proteinExistence type="predicted"/>
<dbReference type="AlphaFoldDB" id="A0A812KJB2"/>
<dbReference type="Gene3D" id="1.25.40.10">
    <property type="entry name" value="Tetratricopeptide repeat domain"/>
    <property type="match status" value="2"/>
</dbReference>
<dbReference type="SUPFAM" id="SSF48425">
    <property type="entry name" value="Sec7 domain"/>
    <property type="match status" value="1"/>
</dbReference>
<dbReference type="PROSITE" id="PS51375">
    <property type="entry name" value="PPR"/>
    <property type="match status" value="1"/>
</dbReference>
<dbReference type="GO" id="GO:0005085">
    <property type="term" value="F:guanyl-nucleotide exchange factor activity"/>
    <property type="evidence" value="ECO:0007669"/>
    <property type="project" value="InterPro"/>
</dbReference>
<dbReference type="InterPro" id="IPR000904">
    <property type="entry name" value="Sec7_dom"/>
</dbReference>
<feature type="repeat" description="PPR" evidence="2">
    <location>
        <begin position="303"/>
        <end position="337"/>
    </location>
</feature>
<dbReference type="Gene3D" id="1.10.220.20">
    <property type="match status" value="1"/>
</dbReference>
<reference evidence="4" key="1">
    <citation type="submission" date="2021-02" db="EMBL/GenBank/DDBJ databases">
        <authorList>
            <person name="Dougan E. K."/>
            <person name="Rhodes N."/>
            <person name="Thang M."/>
            <person name="Chan C."/>
        </authorList>
    </citation>
    <scope>NUCLEOTIDE SEQUENCE</scope>
</reference>
<dbReference type="Proteomes" id="UP000604046">
    <property type="component" value="Unassembled WGS sequence"/>
</dbReference>
<dbReference type="Pfam" id="PF01369">
    <property type="entry name" value="Sec7"/>
    <property type="match status" value="1"/>
</dbReference>
<evidence type="ECO:0000313" key="5">
    <source>
        <dbReference type="Proteomes" id="UP000604046"/>
    </source>
</evidence>
<evidence type="ECO:0000256" key="2">
    <source>
        <dbReference type="PROSITE-ProRule" id="PRU00708"/>
    </source>
</evidence>
<dbReference type="GO" id="GO:0032012">
    <property type="term" value="P:regulation of ARF protein signal transduction"/>
    <property type="evidence" value="ECO:0007669"/>
    <property type="project" value="InterPro"/>
</dbReference>
<dbReference type="PANTHER" id="PTHR47447">
    <property type="entry name" value="OS03G0856100 PROTEIN"/>
    <property type="match status" value="1"/>
</dbReference>
<keyword evidence="1" id="KW-0677">Repeat</keyword>
<dbReference type="InterPro" id="IPR035999">
    <property type="entry name" value="Sec7_dom_sf"/>
</dbReference>
<evidence type="ECO:0000313" key="4">
    <source>
        <dbReference type="EMBL" id="CAE7225040.1"/>
    </source>
</evidence>
<accession>A0A812KJB2</accession>
<evidence type="ECO:0000259" key="3">
    <source>
        <dbReference type="PROSITE" id="PS50190"/>
    </source>
</evidence>
<name>A0A812KJB2_9DINO</name>
<dbReference type="EMBL" id="CAJNDS010000646">
    <property type="protein sequence ID" value="CAE7225040.1"/>
    <property type="molecule type" value="Genomic_DNA"/>
</dbReference>
<evidence type="ECO:0000256" key="1">
    <source>
        <dbReference type="ARBA" id="ARBA00022737"/>
    </source>
</evidence>
<dbReference type="InterPro" id="IPR011990">
    <property type="entry name" value="TPR-like_helical_dom_sf"/>
</dbReference>
<dbReference type="NCBIfam" id="TIGR00756">
    <property type="entry name" value="PPR"/>
    <property type="match status" value="1"/>
</dbReference>
<dbReference type="InterPro" id="IPR002885">
    <property type="entry name" value="PPR_rpt"/>
</dbReference>
<dbReference type="Pfam" id="PF13041">
    <property type="entry name" value="PPR_2"/>
    <property type="match status" value="1"/>
</dbReference>
<gene>
    <name evidence="4" type="primary">MRL1</name>
    <name evidence="4" type="ORF">SNAT2548_LOCUS8639</name>
</gene>
<dbReference type="PROSITE" id="PS50190">
    <property type="entry name" value="SEC7"/>
    <property type="match status" value="1"/>
</dbReference>
<comment type="caution">
    <text evidence="4">The sequence shown here is derived from an EMBL/GenBank/DDBJ whole genome shotgun (WGS) entry which is preliminary data.</text>
</comment>
<sequence>MQGFAEALENLLASRDKEGKNKLEFIQRSLFQYLWRHQGVRLAENSEQALYEAQAVLAFNLDPKEGVKYLKGKLGKSTAVEVGQWLAQMSTVNGGLDPTLLGNYFSRRDALEVFKEFVFCLDFAGMNLVVALRKSRVLDWQQSLHLFASYMNAAHTEQLLVEMPIFNAAMTACEVGSRWAEALALLLSAENAGLVPTVVSLTAAMSACRQGRQWHRAIQIFDLATRHRKVHADEGLLGAAIASAASGQQWELGLHILFSASQYGVVPNLPMRNAGILACEKGRQWQLALSLLEQSARSGMRVSLITANSTLSACEKARRWEQALALFEAMRRQSFQPDPVTWTVAIGALAAGRLWQTALRSFWDLCHLRTASHTTLTTTLSACERALRWEDAVQLLQLWSAQSGSMELASIAAARSSSWRWAVFLAARAVDSGDSAESGSFAQHHAAQCLELSGCWGHNRQFLPSSETALGIRRLKVSLPQPSNGEASLGTLGGRGEQLKWLVHPGTAASNALWCLTSRDFSEASCMSWDPPGIGAGKSLLSSM</sequence>
<organism evidence="4 5">
    <name type="scientific">Symbiodinium natans</name>
    <dbReference type="NCBI Taxonomy" id="878477"/>
    <lineage>
        <taxon>Eukaryota</taxon>
        <taxon>Sar</taxon>
        <taxon>Alveolata</taxon>
        <taxon>Dinophyceae</taxon>
        <taxon>Suessiales</taxon>
        <taxon>Symbiodiniaceae</taxon>
        <taxon>Symbiodinium</taxon>
    </lineage>
</organism>
<dbReference type="OrthoDB" id="425671at2759"/>
<protein>
    <submittedName>
        <fullName evidence="4">MRL1 protein</fullName>
    </submittedName>
</protein>
<dbReference type="PANTHER" id="PTHR47447:SF17">
    <property type="entry name" value="OS12G0638900 PROTEIN"/>
    <property type="match status" value="1"/>
</dbReference>
<keyword evidence="5" id="KW-1185">Reference proteome</keyword>